<dbReference type="AlphaFoldDB" id="A0A9K3ECH3"/>
<protein>
    <submittedName>
        <fullName evidence="2">Uncharacterized protein</fullName>
    </submittedName>
</protein>
<dbReference type="Proteomes" id="UP000215914">
    <property type="component" value="Unassembled WGS sequence"/>
</dbReference>
<gene>
    <name evidence="2" type="ORF">HanXRQr2_Chr14g0669541</name>
</gene>
<evidence type="ECO:0000313" key="2">
    <source>
        <dbReference type="EMBL" id="KAF5771345.1"/>
    </source>
</evidence>
<dbReference type="Gramene" id="mRNA:HanXRQr2_Chr14g0669541">
    <property type="protein sequence ID" value="CDS:HanXRQr2_Chr14g0669541.1"/>
    <property type="gene ID" value="HanXRQr2_Chr14g0669541"/>
</dbReference>
<proteinExistence type="predicted"/>
<reference evidence="2" key="1">
    <citation type="journal article" date="2017" name="Nature">
        <title>The sunflower genome provides insights into oil metabolism, flowering and Asterid evolution.</title>
        <authorList>
            <person name="Badouin H."/>
            <person name="Gouzy J."/>
            <person name="Grassa C.J."/>
            <person name="Murat F."/>
            <person name="Staton S.E."/>
            <person name="Cottret L."/>
            <person name="Lelandais-Briere C."/>
            <person name="Owens G.L."/>
            <person name="Carrere S."/>
            <person name="Mayjonade B."/>
            <person name="Legrand L."/>
            <person name="Gill N."/>
            <person name="Kane N.C."/>
            <person name="Bowers J.E."/>
            <person name="Hubner S."/>
            <person name="Bellec A."/>
            <person name="Berard A."/>
            <person name="Berges H."/>
            <person name="Blanchet N."/>
            <person name="Boniface M.C."/>
            <person name="Brunel D."/>
            <person name="Catrice O."/>
            <person name="Chaidir N."/>
            <person name="Claudel C."/>
            <person name="Donnadieu C."/>
            <person name="Faraut T."/>
            <person name="Fievet G."/>
            <person name="Helmstetter N."/>
            <person name="King M."/>
            <person name="Knapp S.J."/>
            <person name="Lai Z."/>
            <person name="Le Paslier M.C."/>
            <person name="Lippi Y."/>
            <person name="Lorenzon L."/>
            <person name="Mandel J.R."/>
            <person name="Marage G."/>
            <person name="Marchand G."/>
            <person name="Marquand E."/>
            <person name="Bret-Mestries E."/>
            <person name="Morien E."/>
            <person name="Nambeesan S."/>
            <person name="Nguyen T."/>
            <person name="Pegot-Espagnet P."/>
            <person name="Pouilly N."/>
            <person name="Raftis F."/>
            <person name="Sallet E."/>
            <person name="Schiex T."/>
            <person name="Thomas J."/>
            <person name="Vandecasteele C."/>
            <person name="Vares D."/>
            <person name="Vear F."/>
            <person name="Vautrin S."/>
            <person name="Crespi M."/>
            <person name="Mangin B."/>
            <person name="Burke J.M."/>
            <person name="Salse J."/>
            <person name="Munos S."/>
            <person name="Vincourt P."/>
            <person name="Rieseberg L.H."/>
            <person name="Langlade N.B."/>
        </authorList>
    </citation>
    <scope>NUCLEOTIDE SEQUENCE</scope>
    <source>
        <tissue evidence="2">Leaves</tissue>
    </source>
</reference>
<keyword evidence="1" id="KW-1133">Transmembrane helix</keyword>
<reference evidence="2" key="2">
    <citation type="submission" date="2020-06" db="EMBL/GenBank/DDBJ databases">
        <title>Helianthus annuus Genome sequencing and assembly Release 2.</title>
        <authorList>
            <person name="Gouzy J."/>
            <person name="Langlade N."/>
            <person name="Munos S."/>
        </authorList>
    </citation>
    <scope>NUCLEOTIDE SEQUENCE</scope>
    <source>
        <tissue evidence="2">Leaves</tissue>
    </source>
</reference>
<evidence type="ECO:0000313" key="3">
    <source>
        <dbReference type="Proteomes" id="UP000215914"/>
    </source>
</evidence>
<organism evidence="2 3">
    <name type="scientific">Helianthus annuus</name>
    <name type="common">Common sunflower</name>
    <dbReference type="NCBI Taxonomy" id="4232"/>
    <lineage>
        <taxon>Eukaryota</taxon>
        <taxon>Viridiplantae</taxon>
        <taxon>Streptophyta</taxon>
        <taxon>Embryophyta</taxon>
        <taxon>Tracheophyta</taxon>
        <taxon>Spermatophyta</taxon>
        <taxon>Magnoliopsida</taxon>
        <taxon>eudicotyledons</taxon>
        <taxon>Gunneridae</taxon>
        <taxon>Pentapetalae</taxon>
        <taxon>asterids</taxon>
        <taxon>campanulids</taxon>
        <taxon>Asterales</taxon>
        <taxon>Asteraceae</taxon>
        <taxon>Asteroideae</taxon>
        <taxon>Heliantheae alliance</taxon>
        <taxon>Heliantheae</taxon>
        <taxon>Helianthus</taxon>
    </lineage>
</organism>
<accession>A0A9K3ECH3</accession>
<evidence type="ECO:0000256" key="1">
    <source>
        <dbReference type="SAM" id="Phobius"/>
    </source>
</evidence>
<keyword evidence="3" id="KW-1185">Reference proteome</keyword>
<dbReference type="EMBL" id="MNCJ02000329">
    <property type="protein sequence ID" value="KAF5771345.1"/>
    <property type="molecule type" value="Genomic_DNA"/>
</dbReference>
<keyword evidence="1" id="KW-0812">Transmembrane</keyword>
<keyword evidence="1" id="KW-0472">Membrane</keyword>
<feature type="transmembrane region" description="Helical" evidence="1">
    <location>
        <begin position="20"/>
        <end position="49"/>
    </location>
</feature>
<name>A0A9K3ECH3_HELAN</name>
<sequence>MVPDTGSEPILNLPNRPDFWYWFLHQMWCIKKSLITCDFCVAFFFHFIVVY</sequence>
<comment type="caution">
    <text evidence="2">The sequence shown here is derived from an EMBL/GenBank/DDBJ whole genome shotgun (WGS) entry which is preliminary data.</text>
</comment>